<dbReference type="Pfam" id="PF02880">
    <property type="entry name" value="PGM_PMM_III"/>
    <property type="match status" value="1"/>
</dbReference>
<dbReference type="KEGG" id="sre:PTSG_07123"/>
<evidence type="ECO:0000256" key="6">
    <source>
        <dbReference type="ARBA" id="ARBA00022553"/>
    </source>
</evidence>
<keyword evidence="16" id="KW-1185">Reference proteome</keyword>
<feature type="domain" description="Alpha-D-phosphohexomutase alpha/beta/alpha" evidence="12">
    <location>
        <begin position="44"/>
        <end position="182"/>
    </location>
</feature>
<name>F2UE45_SALR5</name>
<dbReference type="Pfam" id="PF02879">
    <property type="entry name" value="PGM_PMM_II"/>
    <property type="match status" value="1"/>
</dbReference>
<evidence type="ECO:0000256" key="10">
    <source>
        <dbReference type="ARBA" id="ARBA00023277"/>
    </source>
</evidence>
<dbReference type="SUPFAM" id="SSF55957">
    <property type="entry name" value="Phosphoglucomutase, C-terminal domain"/>
    <property type="match status" value="1"/>
</dbReference>
<dbReference type="InterPro" id="IPR016055">
    <property type="entry name" value="A-D-PHexomutase_a/b/a-I/II/III"/>
</dbReference>
<evidence type="ECO:0000256" key="5">
    <source>
        <dbReference type="ARBA" id="ARBA00022526"/>
    </source>
</evidence>
<keyword evidence="5" id="KW-0313">Glucose metabolism</keyword>
<comment type="similarity">
    <text evidence="3 11">Belongs to the phosphohexose mutase family.</text>
</comment>
<evidence type="ECO:0008006" key="17">
    <source>
        <dbReference type="Google" id="ProtNLM"/>
    </source>
</evidence>
<dbReference type="GO" id="GO:0006166">
    <property type="term" value="P:purine ribonucleoside salvage"/>
    <property type="evidence" value="ECO:0007669"/>
    <property type="project" value="TreeGrafter"/>
</dbReference>
<evidence type="ECO:0000256" key="4">
    <source>
        <dbReference type="ARBA" id="ARBA00022490"/>
    </source>
</evidence>
<evidence type="ECO:0000256" key="3">
    <source>
        <dbReference type="ARBA" id="ARBA00010231"/>
    </source>
</evidence>
<evidence type="ECO:0000259" key="12">
    <source>
        <dbReference type="Pfam" id="PF02878"/>
    </source>
</evidence>
<dbReference type="InterPro" id="IPR005845">
    <property type="entry name" value="A-D-PHexomutase_a/b/a-II"/>
</dbReference>
<keyword evidence="6" id="KW-0597">Phosphoprotein</keyword>
<dbReference type="GO" id="GO:0008973">
    <property type="term" value="F:phosphopentomutase activity"/>
    <property type="evidence" value="ECO:0007669"/>
    <property type="project" value="TreeGrafter"/>
</dbReference>
<evidence type="ECO:0000313" key="16">
    <source>
        <dbReference type="Proteomes" id="UP000007799"/>
    </source>
</evidence>
<sequence>MSSAMEKLEQWLEMDMWGPTKEEAQELKNKKNMAAIESQFGKRIAFGTAGLRGPMKTGWACMNDLTVIQASQGLAKYLEAQNGTTDFRVVIGHDSRHNSRRFARRAATAFLSLGAEVILFSDVVPTPMIPFAVSHHKCAAGIMVTASHNPKQDNGYKVYWSNGAQIIPPHDAGIAKSIDAHSNPWASAWDEQIAEKSERCHCTLAETSAAYFKAITANSFLDADVPRDGITFTYTAMHGVGWKYCQRAFEAFGLPRFCDVEKQVSPDPEFPTVEYPNPEEGKGALTLAIETAEANNSSVILANDPDADRLAVACKHDGQWQILNGNQIGSLLGWWVFTNYVKRNPECKKDDLYMVASTVSSKMLGTMAAAEGFNFVETLTGFKWMGNKARDLQQEGKTVLFSFEEAIGFCIGTTVVDKDGVNASAVMAELCLYLAAQGKTLVDCLNDLYTKYGYHCTFNSYYICGEQATIDAIFSRIRHYDGGDASGAVVYPSVVADVQVLSVRDVTLGTDSAQPDGKCLLPQQSGHMVTFKFANDCVLTLRTSGTEPKIKFYSEIKAPMPSDGVTTPVENELETFVTKVVNDLLQPDVHNLQAKKSA</sequence>
<evidence type="ECO:0000256" key="9">
    <source>
        <dbReference type="ARBA" id="ARBA00023235"/>
    </source>
</evidence>
<evidence type="ECO:0000256" key="11">
    <source>
        <dbReference type="RuleBase" id="RU004326"/>
    </source>
</evidence>
<evidence type="ECO:0000256" key="1">
    <source>
        <dbReference type="ARBA" id="ARBA00001946"/>
    </source>
</evidence>
<dbReference type="Proteomes" id="UP000007799">
    <property type="component" value="Unassembled WGS sequence"/>
</dbReference>
<evidence type="ECO:0000313" key="15">
    <source>
        <dbReference type="EMBL" id="EGD74895.1"/>
    </source>
</evidence>
<dbReference type="STRING" id="946362.F2UE45"/>
<dbReference type="InterPro" id="IPR036900">
    <property type="entry name" value="A-D-PHexomutase_C_sf"/>
</dbReference>
<evidence type="ECO:0000256" key="7">
    <source>
        <dbReference type="ARBA" id="ARBA00022723"/>
    </source>
</evidence>
<dbReference type="GO" id="GO:0005634">
    <property type="term" value="C:nucleus"/>
    <property type="evidence" value="ECO:0007669"/>
    <property type="project" value="TreeGrafter"/>
</dbReference>
<dbReference type="PROSITE" id="PS00710">
    <property type="entry name" value="PGM_PMM"/>
    <property type="match status" value="1"/>
</dbReference>
<evidence type="ECO:0000259" key="13">
    <source>
        <dbReference type="Pfam" id="PF02879"/>
    </source>
</evidence>
<dbReference type="InterPro" id="IPR005846">
    <property type="entry name" value="A-D-PHexomutase_a/b/a-III"/>
</dbReference>
<dbReference type="InterPro" id="IPR005844">
    <property type="entry name" value="A-D-PHexomutase_a/b/a-I"/>
</dbReference>
<keyword evidence="10" id="KW-0119">Carbohydrate metabolism</keyword>
<evidence type="ECO:0000259" key="14">
    <source>
        <dbReference type="Pfam" id="PF02880"/>
    </source>
</evidence>
<dbReference type="CDD" id="cd05799">
    <property type="entry name" value="PGM2"/>
    <property type="match status" value="1"/>
</dbReference>
<dbReference type="FunFam" id="3.40.120.10:FF:000035">
    <property type="entry name" value="Pgm3p"/>
    <property type="match status" value="1"/>
</dbReference>
<dbReference type="eggNOG" id="KOG1220">
    <property type="taxonomic scope" value="Eukaryota"/>
</dbReference>
<feature type="domain" description="Alpha-D-phosphohexomutase alpha/beta/alpha" evidence="14">
    <location>
        <begin position="336"/>
        <end position="452"/>
    </location>
</feature>
<dbReference type="Gene3D" id="3.40.120.10">
    <property type="entry name" value="Alpha-D-Glucose-1,6-Bisphosphate, subunit A, domain 3"/>
    <property type="match status" value="3"/>
</dbReference>
<comment type="cofactor">
    <cofactor evidence="1">
        <name>Mg(2+)</name>
        <dbReference type="ChEBI" id="CHEBI:18420"/>
    </cofactor>
</comment>
<dbReference type="AlphaFoldDB" id="F2UE45"/>
<protein>
    <recommendedName>
        <fullName evidence="17">Phosphoglucomutase</fullName>
    </recommendedName>
</protein>
<dbReference type="RefSeq" id="XP_004992540.1">
    <property type="nucleotide sequence ID" value="XM_004992483.1"/>
</dbReference>
<dbReference type="GO" id="GO:0005737">
    <property type="term" value="C:cytoplasm"/>
    <property type="evidence" value="ECO:0007669"/>
    <property type="project" value="UniProtKB-SubCell"/>
</dbReference>
<reference evidence="15" key="1">
    <citation type="submission" date="2009-08" db="EMBL/GenBank/DDBJ databases">
        <title>Annotation of Salpingoeca rosetta.</title>
        <authorList>
            <consortium name="The Broad Institute Genome Sequencing Platform"/>
            <person name="Russ C."/>
            <person name="Cuomo C."/>
            <person name="Burger G."/>
            <person name="Gray M.W."/>
            <person name="Holland P.W.H."/>
            <person name="King N."/>
            <person name="Lang F.B.F."/>
            <person name="Roger A.J."/>
            <person name="Ruiz-Trillo I."/>
            <person name="Young S.K."/>
            <person name="Zeng Q."/>
            <person name="Gargeya S."/>
            <person name="Alvarado L."/>
            <person name="Berlin A."/>
            <person name="Chapman S.B."/>
            <person name="Chen Z."/>
            <person name="Freedman E."/>
            <person name="Gellesch M."/>
            <person name="Goldberg J."/>
            <person name="Griggs A."/>
            <person name="Gujja S."/>
            <person name="Heilman E."/>
            <person name="Heiman D."/>
            <person name="Howarth C."/>
            <person name="Mehta T."/>
            <person name="Neiman D."/>
            <person name="Pearson M."/>
            <person name="Roberts A."/>
            <person name="Saif S."/>
            <person name="Shea T."/>
            <person name="Shenoy N."/>
            <person name="Sisk P."/>
            <person name="Stolte C."/>
            <person name="Sykes S."/>
            <person name="White J."/>
            <person name="Yandava C."/>
            <person name="Haas B."/>
            <person name="Nusbaum C."/>
            <person name="Birren B."/>
        </authorList>
    </citation>
    <scope>NUCLEOTIDE SEQUENCE [LARGE SCALE GENOMIC DNA]</scope>
    <source>
        <strain evidence="15">ATCC 50818</strain>
    </source>
</reference>
<dbReference type="GO" id="GO:0006006">
    <property type="term" value="P:glucose metabolic process"/>
    <property type="evidence" value="ECO:0007669"/>
    <property type="project" value="UniProtKB-KW"/>
</dbReference>
<keyword evidence="7 11" id="KW-0479">Metal-binding</keyword>
<evidence type="ECO:0000256" key="2">
    <source>
        <dbReference type="ARBA" id="ARBA00004496"/>
    </source>
</evidence>
<dbReference type="PANTHER" id="PTHR45745:SF1">
    <property type="entry name" value="PHOSPHOGLUCOMUTASE 2B-RELATED"/>
    <property type="match status" value="1"/>
</dbReference>
<dbReference type="EMBL" id="GL832970">
    <property type="protein sequence ID" value="EGD74895.1"/>
    <property type="molecule type" value="Genomic_DNA"/>
</dbReference>
<evidence type="ECO:0000256" key="8">
    <source>
        <dbReference type="ARBA" id="ARBA00022842"/>
    </source>
</evidence>
<proteinExistence type="inferred from homology"/>
<dbReference type="PANTHER" id="PTHR45745">
    <property type="entry name" value="PHOSPHOMANNOMUTASE 45A"/>
    <property type="match status" value="1"/>
</dbReference>
<dbReference type="InterPro" id="IPR016066">
    <property type="entry name" value="A-D-PHexomutase_CS"/>
</dbReference>
<dbReference type="GO" id="GO:0000287">
    <property type="term" value="F:magnesium ion binding"/>
    <property type="evidence" value="ECO:0007669"/>
    <property type="project" value="InterPro"/>
</dbReference>
<gene>
    <name evidence="15" type="ORF">PTSG_07123</name>
</gene>
<dbReference type="GeneID" id="16073109"/>
<organism evidence="16">
    <name type="scientific">Salpingoeca rosetta (strain ATCC 50818 / BSB-021)</name>
    <dbReference type="NCBI Taxonomy" id="946362"/>
    <lineage>
        <taxon>Eukaryota</taxon>
        <taxon>Choanoflagellata</taxon>
        <taxon>Craspedida</taxon>
        <taxon>Salpingoecidae</taxon>
        <taxon>Salpingoeca</taxon>
    </lineage>
</organism>
<feature type="domain" description="Alpha-D-phosphohexomutase alpha/beta/alpha" evidence="13">
    <location>
        <begin position="210"/>
        <end position="317"/>
    </location>
</feature>
<accession>F2UE45</accession>
<dbReference type="FunCoup" id="F2UE45">
    <property type="interactions" value="1046"/>
</dbReference>
<keyword evidence="9" id="KW-0413">Isomerase</keyword>
<dbReference type="OMA" id="GYCVDPE"/>
<dbReference type="OrthoDB" id="8300170at2759"/>
<dbReference type="SUPFAM" id="SSF53738">
    <property type="entry name" value="Phosphoglucomutase, first 3 domains"/>
    <property type="match status" value="3"/>
</dbReference>
<comment type="subcellular location">
    <subcellularLocation>
        <location evidence="2">Cytoplasm</location>
    </subcellularLocation>
</comment>
<dbReference type="Pfam" id="PF02878">
    <property type="entry name" value="PGM_PMM_I"/>
    <property type="match status" value="1"/>
</dbReference>
<dbReference type="InParanoid" id="F2UE45"/>
<keyword evidence="8 11" id="KW-0460">Magnesium</keyword>
<keyword evidence="4" id="KW-0963">Cytoplasm</keyword>